<name>D8TZG2_VOLCA</name>
<dbReference type="Proteomes" id="UP000001058">
    <property type="component" value="Unassembled WGS sequence"/>
</dbReference>
<dbReference type="RefSeq" id="XP_002951817.1">
    <property type="nucleotide sequence ID" value="XM_002951771.1"/>
</dbReference>
<protein>
    <submittedName>
        <fullName evidence="1">Uncharacterized protein</fullName>
    </submittedName>
</protein>
<proteinExistence type="predicted"/>
<keyword evidence="2" id="KW-1185">Reference proteome</keyword>
<dbReference type="EMBL" id="GL378346">
    <property type="protein sequence ID" value="EFJ47268.1"/>
    <property type="molecule type" value="Genomic_DNA"/>
</dbReference>
<organism evidence="2">
    <name type="scientific">Volvox carteri f. nagariensis</name>
    <dbReference type="NCBI Taxonomy" id="3068"/>
    <lineage>
        <taxon>Eukaryota</taxon>
        <taxon>Viridiplantae</taxon>
        <taxon>Chlorophyta</taxon>
        <taxon>core chlorophytes</taxon>
        <taxon>Chlorophyceae</taxon>
        <taxon>CS clade</taxon>
        <taxon>Chlamydomonadales</taxon>
        <taxon>Volvocaceae</taxon>
        <taxon>Volvox</taxon>
    </lineage>
</organism>
<reference evidence="1 2" key="1">
    <citation type="journal article" date="2010" name="Science">
        <title>Genomic analysis of organismal complexity in the multicellular green alga Volvox carteri.</title>
        <authorList>
            <person name="Prochnik S.E."/>
            <person name="Umen J."/>
            <person name="Nedelcu A.M."/>
            <person name="Hallmann A."/>
            <person name="Miller S.M."/>
            <person name="Nishii I."/>
            <person name="Ferris P."/>
            <person name="Kuo A."/>
            <person name="Mitros T."/>
            <person name="Fritz-Laylin L.K."/>
            <person name="Hellsten U."/>
            <person name="Chapman J."/>
            <person name="Simakov O."/>
            <person name="Rensing S.A."/>
            <person name="Terry A."/>
            <person name="Pangilinan J."/>
            <person name="Kapitonov V."/>
            <person name="Jurka J."/>
            <person name="Salamov A."/>
            <person name="Shapiro H."/>
            <person name="Schmutz J."/>
            <person name="Grimwood J."/>
            <person name="Lindquist E."/>
            <person name="Lucas S."/>
            <person name="Grigoriev I.V."/>
            <person name="Schmitt R."/>
            <person name="Kirk D."/>
            <person name="Rokhsar D.S."/>
        </authorList>
    </citation>
    <scope>NUCLEOTIDE SEQUENCE [LARGE SCALE GENOMIC DNA]</scope>
    <source>
        <strain evidence="2">f. Nagariensis / Eve</strain>
    </source>
</reference>
<gene>
    <name evidence="1" type="ORF">VOLCADRAFT_92357</name>
</gene>
<dbReference type="GeneID" id="9615811"/>
<evidence type="ECO:0000313" key="1">
    <source>
        <dbReference type="EMBL" id="EFJ47268.1"/>
    </source>
</evidence>
<sequence length="808" mass="87755">MKCVKVNPKGSSVHEAGCMEASNLPVHRPPQALAETTSSTDGHMDRGALVTDGLPAAWTQDEVIQKLQLRLRQLMDMRVASEDCTVEAHPNVAARSSKRTTQRVRITTTPAAYHALYTLRKQLGLDAEEGVDESFPAGSSVYSSTDGSGLAYSEVTFAFAAFKSITGKLDRLQCVGDEVLITDGIITATINSLKEKLGEGAPCDESMNDLRTLIGTYARETSGVARGKVNYVKRDWWNEDCAAAWNDMMSFRMEIRDPVSGKLPAIHRATWKAKHRAFKKARKAAIQEIELENIRRRIKDARSNPRGLWTWLRGGKPPPCGISDINGFTEHFSKVLKGAGPAPLQQLEMVSDAVAAEAAAAAVAQASALVAAAMIPEPLHPAPGRPWFGQAGSKLVTEAWLRYGVDTPASRNVAVWTFHTEPNPSHHLRNYPSILPHLADMSQHFDDLLADDLLASGVTEQYDPSQRYASEVTAILEAAATGPVHRGDLQTLASRLTFVVRACRWGYTFLQGIYDALSTLQYPPPSSVALPEGALDDLHFWQDVLCRTPPSGTVSSAVFWPIWTWRLPRWVVPLHHLLAAAGIGSVAQGSVTEELARLAVALYGSVVADSSSVMYELGRRGFVHFCVEVAGVPEADTLPRQCGSDLNRGLVCLFIVHVVGRYAASTVTGTLSALADWQRFMGVSPEAYISRDPLVKRTLGQALRRTAAGPESAPSMAKAPLPLGVLRLLVAWLRLCDCGAVEDGLDVFDECPAYKSIRAKYDGDLVFEGCSMRTIMTEAPPVALPSCNHPVTTISSEWASPDSDHEGS</sequence>
<evidence type="ECO:0000313" key="2">
    <source>
        <dbReference type="Proteomes" id="UP000001058"/>
    </source>
</evidence>
<dbReference type="InParanoid" id="D8TZG2"/>
<dbReference type="AlphaFoldDB" id="D8TZG2"/>
<dbReference type="OrthoDB" id="536189at2759"/>
<dbReference type="KEGG" id="vcn:VOLCADRAFT_92357"/>
<accession>D8TZG2</accession>